<evidence type="ECO:0000313" key="4">
    <source>
        <dbReference type="Proteomes" id="UP000782241"/>
    </source>
</evidence>
<dbReference type="PANTHER" id="PTHR24148">
    <property type="entry name" value="ANKYRIN REPEAT DOMAIN-CONTAINING PROTEIN 39 HOMOLOG-RELATED"/>
    <property type="match status" value="1"/>
</dbReference>
<dbReference type="InterPro" id="IPR010730">
    <property type="entry name" value="HET"/>
</dbReference>
<dbReference type="PANTHER" id="PTHR24148:SF64">
    <property type="entry name" value="HETEROKARYON INCOMPATIBILITY DOMAIN-CONTAINING PROTEIN"/>
    <property type="match status" value="1"/>
</dbReference>
<reference evidence="3" key="1">
    <citation type="submission" date="2021-04" db="EMBL/GenBank/DDBJ databases">
        <title>Draft genome of Fusarium avenaceum strain F156N33, isolated from an atmospheric sample in Virginia.</title>
        <authorList>
            <person name="Yang S."/>
            <person name="Vinatzer B.A."/>
            <person name="Coleman J."/>
        </authorList>
    </citation>
    <scope>NUCLEOTIDE SEQUENCE</scope>
    <source>
        <strain evidence="3">F156N33</strain>
    </source>
</reference>
<evidence type="ECO:0000256" key="1">
    <source>
        <dbReference type="SAM" id="MobiDB-lite"/>
    </source>
</evidence>
<feature type="region of interest" description="Disordered" evidence="1">
    <location>
        <begin position="54"/>
        <end position="73"/>
    </location>
</feature>
<protein>
    <recommendedName>
        <fullName evidence="2">Heterokaryon incompatibility domain-containing protein</fullName>
    </recommendedName>
</protein>
<dbReference type="EMBL" id="JAGPUO010000016">
    <property type="protein sequence ID" value="KAG5657715.1"/>
    <property type="molecule type" value="Genomic_DNA"/>
</dbReference>
<dbReference type="Pfam" id="PF06985">
    <property type="entry name" value="HET"/>
    <property type="match status" value="1"/>
</dbReference>
<sequence length="413" mass="47325">MIELLVRFRDAAILVSTNKDHYEATTEDTTEALQKALTQRFRLRWATLSEEASSSTNQHTVASHQRHDTKMASDYGRPRIQYSRLNPAKEEVRFLEIEPANNINEQIVCRLITLPLSRDVEFIAISSLLGDTTEQDRININRTTIPVPLSIALALKHVRAVFYPAVSNSTENLGRKKQSPGWLRSLLRHIAGREDHGRPKLRVWIDCLCLNAADTRENTKSRVIMYHVYQRAQMVVGWVGLKIPQTDLGIQLIQAFDNAMPETWQEPGDREIHPEQYAPHHEWAIPIIHLFEAEAEAAIGTADFLNRDFFHRRWILEEMAMARVPTFLIGDSIVSWKQLLRLNLAMEEFKDYESNVCPATTRPLIHEFPLGTIHALLDEFDKRKKMAKIESMNSNSITGSVTSTDSTSYQDSR</sequence>
<dbReference type="InterPro" id="IPR052895">
    <property type="entry name" value="HetReg/Transcr_Mod"/>
</dbReference>
<evidence type="ECO:0000313" key="3">
    <source>
        <dbReference type="EMBL" id="KAG5657715.1"/>
    </source>
</evidence>
<dbReference type="AlphaFoldDB" id="A0A9P7H297"/>
<organism evidence="3 4">
    <name type="scientific">Fusarium avenaceum</name>
    <dbReference type="NCBI Taxonomy" id="40199"/>
    <lineage>
        <taxon>Eukaryota</taxon>
        <taxon>Fungi</taxon>
        <taxon>Dikarya</taxon>
        <taxon>Ascomycota</taxon>
        <taxon>Pezizomycotina</taxon>
        <taxon>Sordariomycetes</taxon>
        <taxon>Hypocreomycetidae</taxon>
        <taxon>Hypocreales</taxon>
        <taxon>Nectriaceae</taxon>
        <taxon>Fusarium</taxon>
        <taxon>Fusarium tricinctum species complex</taxon>
    </lineage>
</organism>
<evidence type="ECO:0000259" key="2">
    <source>
        <dbReference type="Pfam" id="PF06985"/>
    </source>
</evidence>
<feature type="compositionally biased region" description="Polar residues" evidence="1">
    <location>
        <begin position="54"/>
        <end position="63"/>
    </location>
</feature>
<gene>
    <name evidence="3" type="ORF">KAF25_007748</name>
</gene>
<keyword evidence="4" id="KW-1185">Reference proteome</keyword>
<proteinExistence type="predicted"/>
<feature type="domain" description="Heterokaryon incompatibility" evidence="2">
    <location>
        <begin position="201"/>
        <end position="318"/>
    </location>
</feature>
<accession>A0A9P7H297</accession>
<dbReference type="Proteomes" id="UP000782241">
    <property type="component" value="Unassembled WGS sequence"/>
</dbReference>
<comment type="caution">
    <text evidence="3">The sequence shown here is derived from an EMBL/GenBank/DDBJ whole genome shotgun (WGS) entry which is preliminary data.</text>
</comment>
<name>A0A9P7H297_9HYPO</name>